<name>A0A4R6UTE1_9GAMM</name>
<keyword evidence="3" id="KW-1185">Reference proteome</keyword>
<gene>
    <name evidence="2" type="ORF">EV696_102112</name>
</gene>
<comment type="caution">
    <text evidence="2">The sequence shown here is derived from an EMBL/GenBank/DDBJ whole genome shotgun (WGS) entry which is preliminary data.</text>
</comment>
<proteinExistence type="predicted"/>
<evidence type="ECO:0000313" key="3">
    <source>
        <dbReference type="Proteomes" id="UP000295375"/>
    </source>
</evidence>
<accession>A0A4R6UTE1</accession>
<keyword evidence="1" id="KW-0472">Membrane</keyword>
<sequence>MNLGSHFRRLDTRFLALSKRERVIMLVLTIVVLLAIGQFAIFLPLQNTIRAEQQMQEQRRRDTELLENEYAQLQSFVAGQNDVAIVASLEQKLADIQQRMTQLGNRMVAPSEMVELLQQLLSKESGMRVVALEKLPLERDNNGEPNGQPDSQLFRHRLRLTLYGNYLENLRYLQRMEALPWQVFWDRLHYRVEQYPNAYVTIEIATLADNKEWIGG</sequence>
<dbReference type="OrthoDB" id="9151209at2"/>
<reference evidence="2 3" key="1">
    <citation type="submission" date="2019-03" db="EMBL/GenBank/DDBJ databases">
        <title>Genomic Encyclopedia of Type Strains, Phase IV (KMG-IV): sequencing the most valuable type-strain genomes for metagenomic binning, comparative biology and taxonomic classification.</title>
        <authorList>
            <person name="Goeker M."/>
        </authorList>
    </citation>
    <scope>NUCLEOTIDE SEQUENCE [LARGE SCALE GENOMIC DNA]</scope>
    <source>
        <strain evidence="2 3">DSM 103792</strain>
    </source>
</reference>
<protein>
    <submittedName>
        <fullName evidence="2">MSHA biogenesis protein MshJ</fullName>
    </submittedName>
</protein>
<evidence type="ECO:0000256" key="1">
    <source>
        <dbReference type="SAM" id="Phobius"/>
    </source>
</evidence>
<evidence type="ECO:0000313" key="2">
    <source>
        <dbReference type="EMBL" id="TDQ50431.1"/>
    </source>
</evidence>
<dbReference type="Pfam" id="PF04612">
    <property type="entry name" value="T2SSM"/>
    <property type="match status" value="1"/>
</dbReference>
<dbReference type="InterPro" id="IPR007690">
    <property type="entry name" value="T2SS_GspM"/>
</dbReference>
<keyword evidence="1" id="KW-1133">Transmembrane helix</keyword>
<dbReference type="EMBL" id="SNYM01000002">
    <property type="protein sequence ID" value="TDQ50431.1"/>
    <property type="molecule type" value="Genomic_DNA"/>
</dbReference>
<dbReference type="AlphaFoldDB" id="A0A4R6UTE1"/>
<dbReference type="Proteomes" id="UP000295375">
    <property type="component" value="Unassembled WGS sequence"/>
</dbReference>
<organism evidence="2 3">
    <name type="scientific">Permianibacter aggregans</name>
    <dbReference type="NCBI Taxonomy" id="1510150"/>
    <lineage>
        <taxon>Bacteria</taxon>
        <taxon>Pseudomonadati</taxon>
        <taxon>Pseudomonadota</taxon>
        <taxon>Gammaproteobacteria</taxon>
        <taxon>Pseudomonadales</taxon>
        <taxon>Pseudomonadaceae</taxon>
        <taxon>Permianibacter</taxon>
    </lineage>
</organism>
<keyword evidence="1" id="KW-0812">Transmembrane</keyword>
<dbReference type="RefSeq" id="WP_133587585.1">
    <property type="nucleotide sequence ID" value="NZ_CP037953.1"/>
</dbReference>
<feature type="transmembrane region" description="Helical" evidence="1">
    <location>
        <begin position="23"/>
        <end position="45"/>
    </location>
</feature>